<accession>A0A7S1IXP5</accession>
<organism evidence="2">
    <name type="scientific">Eutreptiella gymnastica</name>
    <dbReference type="NCBI Taxonomy" id="73025"/>
    <lineage>
        <taxon>Eukaryota</taxon>
        <taxon>Discoba</taxon>
        <taxon>Euglenozoa</taxon>
        <taxon>Euglenida</taxon>
        <taxon>Spirocuta</taxon>
        <taxon>Euglenophyceae</taxon>
        <taxon>Eutreptiales</taxon>
        <taxon>Eutreptiaceae</taxon>
        <taxon>Eutreptiella</taxon>
    </lineage>
</organism>
<sequence length="119" mass="12789">MGVLYSGVLFCIAQKVLLYLFDTLGSHIPWGVNCIMKSWKLPLIFSPHVDQMTTSSSNGSADFIHPGVDVLSVVLSDCELRVSNNVIASCQGQPCTYHAKDEAPCLLRGKAGLPFGCTG</sequence>
<feature type="signal peptide" evidence="1">
    <location>
        <begin position="1"/>
        <end position="18"/>
    </location>
</feature>
<dbReference type="AlphaFoldDB" id="A0A7S1IXP5"/>
<evidence type="ECO:0000313" key="2">
    <source>
        <dbReference type="EMBL" id="CAD9025991.1"/>
    </source>
</evidence>
<proteinExistence type="predicted"/>
<keyword evidence="1" id="KW-0732">Signal</keyword>
<feature type="chain" id="PRO_5030624915" evidence="1">
    <location>
        <begin position="19"/>
        <end position="119"/>
    </location>
</feature>
<reference evidence="2" key="1">
    <citation type="submission" date="2021-01" db="EMBL/GenBank/DDBJ databases">
        <authorList>
            <person name="Corre E."/>
            <person name="Pelletier E."/>
            <person name="Niang G."/>
            <person name="Scheremetjew M."/>
            <person name="Finn R."/>
            <person name="Kale V."/>
            <person name="Holt S."/>
            <person name="Cochrane G."/>
            <person name="Meng A."/>
            <person name="Brown T."/>
            <person name="Cohen L."/>
        </authorList>
    </citation>
    <scope>NUCLEOTIDE SEQUENCE</scope>
    <source>
        <strain evidence="2">NIES-381</strain>
    </source>
</reference>
<dbReference type="EMBL" id="HBGA01099452">
    <property type="protein sequence ID" value="CAD9025991.1"/>
    <property type="molecule type" value="Transcribed_RNA"/>
</dbReference>
<gene>
    <name evidence="2" type="ORF">EGYM00392_LOCUS37121</name>
</gene>
<protein>
    <submittedName>
        <fullName evidence="2">Uncharacterized protein</fullName>
    </submittedName>
</protein>
<name>A0A7S1IXP5_9EUGL</name>
<evidence type="ECO:0000256" key="1">
    <source>
        <dbReference type="SAM" id="SignalP"/>
    </source>
</evidence>